<evidence type="ECO:0000313" key="5">
    <source>
        <dbReference type="Proteomes" id="UP000244956"/>
    </source>
</evidence>
<dbReference type="Gene3D" id="1.10.1240.10">
    <property type="entry name" value="Methionine synthase domain"/>
    <property type="match status" value="1"/>
</dbReference>
<dbReference type="Pfam" id="PF02607">
    <property type="entry name" value="B12-binding_2"/>
    <property type="match status" value="1"/>
</dbReference>
<dbReference type="InterPro" id="IPR006158">
    <property type="entry name" value="Cobalamin-bd"/>
</dbReference>
<dbReference type="Proteomes" id="UP000244956">
    <property type="component" value="Unassembled WGS sequence"/>
</dbReference>
<dbReference type="GO" id="GO:0050667">
    <property type="term" value="P:homocysteine metabolic process"/>
    <property type="evidence" value="ECO:0007669"/>
    <property type="project" value="TreeGrafter"/>
</dbReference>
<dbReference type="Gene3D" id="3.40.50.280">
    <property type="entry name" value="Cobalamin-binding domain"/>
    <property type="match status" value="1"/>
</dbReference>
<feature type="domain" description="B12-binding" evidence="3">
    <location>
        <begin position="90"/>
        <end position="215"/>
    </location>
</feature>
<dbReference type="GO" id="GO:0005829">
    <property type="term" value="C:cytosol"/>
    <property type="evidence" value="ECO:0007669"/>
    <property type="project" value="TreeGrafter"/>
</dbReference>
<reference evidence="4 5" key="1">
    <citation type="submission" date="2018-05" db="EMBL/GenBank/DDBJ databases">
        <title>Marinilabilia rubrum sp. nov., isolated from saltern sediment.</title>
        <authorList>
            <person name="Zhang R."/>
        </authorList>
    </citation>
    <scope>NUCLEOTIDE SEQUENCE [LARGE SCALE GENOMIC DNA]</scope>
    <source>
        <strain evidence="4 5">WTE16</strain>
    </source>
</reference>
<organism evidence="4 5">
    <name type="scientific">Marinilabilia rubra</name>
    <dbReference type="NCBI Taxonomy" id="2162893"/>
    <lineage>
        <taxon>Bacteria</taxon>
        <taxon>Pseudomonadati</taxon>
        <taxon>Bacteroidota</taxon>
        <taxon>Bacteroidia</taxon>
        <taxon>Marinilabiliales</taxon>
        <taxon>Marinilabiliaceae</taxon>
        <taxon>Marinilabilia</taxon>
    </lineage>
</organism>
<dbReference type="SUPFAM" id="SSF52242">
    <property type="entry name" value="Cobalamin (vitamin B12)-binding domain"/>
    <property type="match status" value="1"/>
</dbReference>
<keyword evidence="2" id="KW-0170">Cobalt</keyword>
<dbReference type="AlphaFoldDB" id="A0A2U2B6E5"/>
<dbReference type="GO" id="GO:0046653">
    <property type="term" value="P:tetrahydrofolate metabolic process"/>
    <property type="evidence" value="ECO:0007669"/>
    <property type="project" value="TreeGrafter"/>
</dbReference>
<dbReference type="GO" id="GO:0008705">
    <property type="term" value="F:methionine synthase activity"/>
    <property type="evidence" value="ECO:0007669"/>
    <property type="project" value="TreeGrafter"/>
</dbReference>
<evidence type="ECO:0000256" key="2">
    <source>
        <dbReference type="ARBA" id="ARBA00023285"/>
    </source>
</evidence>
<dbReference type="InterPro" id="IPR003759">
    <property type="entry name" value="Cbl-bd_cap"/>
</dbReference>
<proteinExistence type="predicted"/>
<dbReference type="OrthoDB" id="9803687at2"/>
<dbReference type="PANTHER" id="PTHR45833:SF1">
    <property type="entry name" value="METHIONINE SYNTHASE"/>
    <property type="match status" value="1"/>
</dbReference>
<dbReference type="InterPro" id="IPR036594">
    <property type="entry name" value="Meth_synthase_dom"/>
</dbReference>
<name>A0A2U2B6E5_9BACT</name>
<protein>
    <submittedName>
        <fullName evidence="4">Cobalamin-binding protein</fullName>
    </submittedName>
</protein>
<keyword evidence="1" id="KW-0479">Metal-binding</keyword>
<dbReference type="InterPro" id="IPR050554">
    <property type="entry name" value="Met_Synthase/Corrinoid"/>
</dbReference>
<dbReference type="PANTHER" id="PTHR45833">
    <property type="entry name" value="METHIONINE SYNTHASE"/>
    <property type="match status" value="1"/>
</dbReference>
<comment type="caution">
    <text evidence="4">The sequence shown here is derived from an EMBL/GenBank/DDBJ whole genome shotgun (WGS) entry which is preliminary data.</text>
</comment>
<dbReference type="Pfam" id="PF02310">
    <property type="entry name" value="B12-binding"/>
    <property type="match status" value="1"/>
</dbReference>
<dbReference type="RefSeq" id="WP_109265147.1">
    <property type="nucleotide sequence ID" value="NZ_QEWP01000012.1"/>
</dbReference>
<dbReference type="GO" id="GO:0046872">
    <property type="term" value="F:metal ion binding"/>
    <property type="evidence" value="ECO:0007669"/>
    <property type="project" value="UniProtKB-KW"/>
</dbReference>
<keyword evidence="5" id="KW-1185">Reference proteome</keyword>
<evidence type="ECO:0000259" key="3">
    <source>
        <dbReference type="PROSITE" id="PS51332"/>
    </source>
</evidence>
<evidence type="ECO:0000256" key="1">
    <source>
        <dbReference type="ARBA" id="ARBA00022723"/>
    </source>
</evidence>
<accession>A0A2U2B6E5</accession>
<dbReference type="GO" id="GO:0031419">
    <property type="term" value="F:cobalamin binding"/>
    <property type="evidence" value="ECO:0007669"/>
    <property type="project" value="InterPro"/>
</dbReference>
<dbReference type="PROSITE" id="PS51332">
    <property type="entry name" value="B12_BINDING"/>
    <property type="match status" value="1"/>
</dbReference>
<sequence length="215" mass="24734">MNQETEKQALLRALLKGSRENASQVIKQFIDQDHTIIDLYEYLIKETMYEIGYLWETGKISVATEHLASAIVENLMNEIYHLIATPEKKEDLAVICSIENEQHQIGSKMVSDVYEMNNWNTRYLGANTPKNDLIHFVKSINPKMLALSMSLFFHLPELESTLQTIKKELPGLLIIIGGQGLKHGSQDFLKNYQNVFYKPDLFSLDSFLKTQNQHD</sequence>
<dbReference type="InterPro" id="IPR036724">
    <property type="entry name" value="Cobalamin-bd_sf"/>
</dbReference>
<dbReference type="EMBL" id="QEWP01000012">
    <property type="protein sequence ID" value="PWD98613.1"/>
    <property type="molecule type" value="Genomic_DNA"/>
</dbReference>
<evidence type="ECO:0000313" key="4">
    <source>
        <dbReference type="EMBL" id="PWD98613.1"/>
    </source>
</evidence>
<gene>
    <name evidence="4" type="ORF">DDZ16_14215</name>
</gene>